<dbReference type="Pfam" id="PF12937">
    <property type="entry name" value="F-box-like"/>
    <property type="match status" value="1"/>
</dbReference>
<proteinExistence type="predicted"/>
<dbReference type="InterPro" id="IPR036047">
    <property type="entry name" value="F-box-like_dom_sf"/>
</dbReference>
<sequence length="490" mass="55472">MASASPSEVSWWTTPVLQHRSYRSKNKICSMEEVGGSAATTSMLELPEDVVENILGRLTLPALTQVGIVCKQWQRISSSIVECRQSASYCLVAFPVGMTPGTRETNYWPTGQIRLAMFDPFARSWLKVKHPFPPIGAYPFQPQRRRIDWDLFLVPSTGGYSGLVCFVIPSHAPSTVFHYWIGNPITGKWENIPGPRKQSSYREIAHQLVVCPLSKSFKIFNFAIQESGVHEWNCCVQIYDSTGKKWRSARQLLSIPKFSSIRVGTASATVVYLMLFMNYNQVCVPLAAGQTQCFTYYRVFRIVGFDIQDEQWLSVTPESSFEFIGDYCQHATWDYCPQLIIKPGTEHLSSSSSSCLQLVAGTYEPCSFEPCHEHCQECAGQQLAGKICIAEYEQESTTWKIKKELESEVYLADCSENLIINSCSEARAGFIYCAHMRGSWKSPCFYSPERTKHHLSDDSWTHLPPPGFGVPENNLLRRFTLCRFSPRVDV</sequence>
<evidence type="ECO:0000313" key="2">
    <source>
        <dbReference type="EMBL" id="OAE22415.1"/>
    </source>
</evidence>
<dbReference type="InterPro" id="IPR001810">
    <property type="entry name" value="F-box_dom"/>
</dbReference>
<name>A0A176VR19_MARPO</name>
<keyword evidence="3" id="KW-1185">Reference proteome</keyword>
<reference evidence="2" key="1">
    <citation type="submission" date="2016-03" db="EMBL/GenBank/DDBJ databases">
        <title>Mechanisms controlling the formation of the plant cell surface in tip-growing cells are functionally conserved among land plants.</title>
        <authorList>
            <person name="Honkanen S."/>
            <person name="Jones V.A."/>
            <person name="Morieri G."/>
            <person name="Champion C."/>
            <person name="Hetherington A.J."/>
            <person name="Kelly S."/>
            <person name="Saint-Marcoux D."/>
            <person name="Proust H."/>
            <person name="Prescott H."/>
            <person name="Dolan L."/>
        </authorList>
    </citation>
    <scope>NUCLEOTIDE SEQUENCE [LARGE SCALE GENOMIC DNA]</scope>
    <source>
        <tissue evidence="2">Whole gametophyte</tissue>
    </source>
</reference>
<dbReference type="EMBL" id="LVLJ01003206">
    <property type="protein sequence ID" value="OAE22415.1"/>
    <property type="molecule type" value="Genomic_DNA"/>
</dbReference>
<comment type="caution">
    <text evidence="2">The sequence shown here is derived from an EMBL/GenBank/DDBJ whole genome shotgun (WGS) entry which is preliminary data.</text>
</comment>
<protein>
    <recommendedName>
        <fullName evidence="1">F-box domain-containing protein</fullName>
    </recommendedName>
</protein>
<dbReference type="Gene3D" id="1.20.1280.50">
    <property type="match status" value="1"/>
</dbReference>
<gene>
    <name evidence="2" type="ORF">AXG93_2381s1110</name>
</gene>
<organism evidence="2 3">
    <name type="scientific">Marchantia polymorpha subsp. ruderalis</name>
    <dbReference type="NCBI Taxonomy" id="1480154"/>
    <lineage>
        <taxon>Eukaryota</taxon>
        <taxon>Viridiplantae</taxon>
        <taxon>Streptophyta</taxon>
        <taxon>Embryophyta</taxon>
        <taxon>Marchantiophyta</taxon>
        <taxon>Marchantiopsida</taxon>
        <taxon>Marchantiidae</taxon>
        <taxon>Marchantiales</taxon>
        <taxon>Marchantiaceae</taxon>
        <taxon>Marchantia</taxon>
    </lineage>
</organism>
<dbReference type="SUPFAM" id="SSF81383">
    <property type="entry name" value="F-box domain"/>
    <property type="match status" value="1"/>
</dbReference>
<feature type="domain" description="F-box" evidence="1">
    <location>
        <begin position="40"/>
        <end position="76"/>
    </location>
</feature>
<accession>A0A176VR19</accession>
<dbReference type="PANTHER" id="PTHR31672:SF2">
    <property type="entry name" value="F-BOX DOMAIN-CONTAINING PROTEIN"/>
    <property type="match status" value="1"/>
</dbReference>
<dbReference type="PROSITE" id="PS50181">
    <property type="entry name" value="FBOX"/>
    <property type="match status" value="1"/>
</dbReference>
<evidence type="ECO:0000313" key="3">
    <source>
        <dbReference type="Proteomes" id="UP000077202"/>
    </source>
</evidence>
<dbReference type="PANTHER" id="PTHR31672">
    <property type="entry name" value="BNACNNG10540D PROTEIN"/>
    <property type="match status" value="1"/>
</dbReference>
<evidence type="ECO:0000259" key="1">
    <source>
        <dbReference type="PROSITE" id="PS50181"/>
    </source>
</evidence>
<dbReference type="InterPro" id="IPR050796">
    <property type="entry name" value="SCF_F-box_component"/>
</dbReference>
<dbReference type="Proteomes" id="UP000077202">
    <property type="component" value="Unassembled WGS sequence"/>
</dbReference>
<dbReference type="SMART" id="SM00256">
    <property type="entry name" value="FBOX"/>
    <property type="match status" value="1"/>
</dbReference>
<dbReference type="AlphaFoldDB" id="A0A176VR19"/>